<evidence type="ECO:0000313" key="2">
    <source>
        <dbReference type="EMBL" id="GGB36305.1"/>
    </source>
</evidence>
<dbReference type="Pfam" id="PF05305">
    <property type="entry name" value="DUF732"/>
    <property type="match status" value="1"/>
</dbReference>
<gene>
    <name evidence="2" type="ORF">GCM10011489_25370</name>
</gene>
<feature type="domain" description="DUF732" evidence="1">
    <location>
        <begin position="2"/>
        <end position="70"/>
    </location>
</feature>
<dbReference type="InterPro" id="IPR007969">
    <property type="entry name" value="DUF732"/>
</dbReference>
<accession>A0A916WWX0</accession>
<dbReference type="AlphaFoldDB" id="A0A916WWX0"/>
<comment type="caution">
    <text evidence="2">The sequence shown here is derived from an EMBL/GenBank/DDBJ whole genome shotgun (WGS) entry which is preliminary data.</text>
</comment>
<reference evidence="2" key="2">
    <citation type="submission" date="2020-09" db="EMBL/GenBank/DDBJ databases">
        <authorList>
            <person name="Sun Q."/>
            <person name="Zhou Y."/>
        </authorList>
    </citation>
    <scope>NUCLEOTIDE SEQUENCE</scope>
    <source>
        <strain evidence="2">CGMCC 1.12827</strain>
    </source>
</reference>
<dbReference type="EMBL" id="BMGC01000018">
    <property type="protein sequence ID" value="GGB36305.1"/>
    <property type="molecule type" value="Genomic_DNA"/>
</dbReference>
<organism evidence="2 3">
    <name type="scientific">Gordonia jinhuaensis</name>
    <dbReference type="NCBI Taxonomy" id="1517702"/>
    <lineage>
        <taxon>Bacteria</taxon>
        <taxon>Bacillati</taxon>
        <taxon>Actinomycetota</taxon>
        <taxon>Actinomycetes</taxon>
        <taxon>Mycobacteriales</taxon>
        <taxon>Gordoniaceae</taxon>
        <taxon>Gordonia</taxon>
    </lineage>
</organism>
<evidence type="ECO:0000313" key="3">
    <source>
        <dbReference type="Proteomes" id="UP000621454"/>
    </source>
</evidence>
<reference evidence="2" key="1">
    <citation type="journal article" date="2014" name="Int. J. Syst. Evol. Microbiol.">
        <title>Complete genome sequence of Corynebacterium casei LMG S-19264T (=DSM 44701T), isolated from a smear-ripened cheese.</title>
        <authorList>
            <consortium name="US DOE Joint Genome Institute (JGI-PGF)"/>
            <person name="Walter F."/>
            <person name="Albersmeier A."/>
            <person name="Kalinowski J."/>
            <person name="Ruckert C."/>
        </authorList>
    </citation>
    <scope>NUCLEOTIDE SEQUENCE</scope>
    <source>
        <strain evidence="2">CGMCC 1.12827</strain>
    </source>
</reference>
<protein>
    <recommendedName>
        <fullName evidence="1">DUF732 domain-containing protein</fullName>
    </recommendedName>
</protein>
<name>A0A916WWX0_9ACTN</name>
<sequence length="80" mass="8613">MDDFFVSALRTEHLTFGDEATMVAAGKAVCSGLSNGKSSDEVEEGMRQASGLDPEDASKVVKWSLTVYCTSEMPHYYGLG</sequence>
<evidence type="ECO:0000259" key="1">
    <source>
        <dbReference type="Pfam" id="PF05305"/>
    </source>
</evidence>
<keyword evidence="3" id="KW-1185">Reference proteome</keyword>
<dbReference type="Proteomes" id="UP000621454">
    <property type="component" value="Unassembled WGS sequence"/>
</dbReference>
<proteinExistence type="predicted"/>